<dbReference type="Proteomes" id="UP001499854">
    <property type="component" value="Unassembled WGS sequence"/>
</dbReference>
<dbReference type="SMART" id="SM00530">
    <property type="entry name" value="HTH_XRE"/>
    <property type="match status" value="1"/>
</dbReference>
<evidence type="ECO:0000259" key="1">
    <source>
        <dbReference type="PROSITE" id="PS50943"/>
    </source>
</evidence>
<evidence type="ECO:0000313" key="3">
    <source>
        <dbReference type="Proteomes" id="UP001499854"/>
    </source>
</evidence>
<dbReference type="PANTHER" id="PTHR47691">
    <property type="entry name" value="REGULATOR-RELATED"/>
    <property type="match status" value="1"/>
</dbReference>
<gene>
    <name evidence="2" type="ORF">GCM10009838_49600</name>
</gene>
<sequence length="406" mass="43165">MTITNDTYFATQLAKHRRRRSLTQIELSGLSAVSVRAIRNLEQGKVALPRKDTVRLLADALRLTGEERISFSMAAACHRQTAPVDTPLAPMAGPPLRGRAAELDILLRQLAAPQGRVVSITGFWGVGKTRLAAATAQALRSGQAAPVFWLSRRPDADVAAAHLAGLIGDQDTVLVLDGADNGADGAVSHEAVWALLRDCPRLRILRTSRSDDNGFQLALTPLPVPRADDRASIEASPALRMLLDLIPGFPAPDAVSDRVLLKLAEVCRSLDGLPGALAAAAAWYGIVGLDQLAEMARSEPELLASHPAEDGEDPESVILGMLGALGAEHREYLSGLASLPGSWSVHEAAERLGVARVRLAGAVHAFRQIGLIRSEPDGAGPLEFGVLRLVRAILQPAAHRDRAGSR</sequence>
<reference evidence="3" key="1">
    <citation type="journal article" date="2019" name="Int. J. Syst. Evol. Microbiol.">
        <title>The Global Catalogue of Microorganisms (GCM) 10K type strain sequencing project: providing services to taxonomists for standard genome sequencing and annotation.</title>
        <authorList>
            <consortium name="The Broad Institute Genomics Platform"/>
            <consortium name="The Broad Institute Genome Sequencing Center for Infectious Disease"/>
            <person name="Wu L."/>
            <person name="Ma J."/>
        </authorList>
    </citation>
    <scope>NUCLEOTIDE SEQUENCE [LARGE SCALE GENOMIC DNA]</scope>
    <source>
        <strain evidence="3">JCM 16013</strain>
    </source>
</reference>
<accession>A0ABP5DMP1</accession>
<dbReference type="InterPro" id="IPR010982">
    <property type="entry name" value="Lambda_DNA-bd_dom_sf"/>
</dbReference>
<keyword evidence="3" id="KW-1185">Reference proteome</keyword>
<dbReference type="PANTHER" id="PTHR47691:SF3">
    <property type="entry name" value="HTH-TYPE TRANSCRIPTIONAL REGULATOR RV0890C-RELATED"/>
    <property type="match status" value="1"/>
</dbReference>
<dbReference type="PROSITE" id="PS50943">
    <property type="entry name" value="HTH_CROC1"/>
    <property type="match status" value="1"/>
</dbReference>
<name>A0ABP5DMP1_9ACTN</name>
<dbReference type="Gene3D" id="1.10.260.40">
    <property type="entry name" value="lambda repressor-like DNA-binding domains"/>
    <property type="match status" value="1"/>
</dbReference>
<feature type="domain" description="HTH cro/C1-type" evidence="1">
    <location>
        <begin position="13"/>
        <end position="68"/>
    </location>
</feature>
<evidence type="ECO:0000313" key="2">
    <source>
        <dbReference type="EMBL" id="GAA1982214.1"/>
    </source>
</evidence>
<dbReference type="EMBL" id="BAAAQM010000029">
    <property type="protein sequence ID" value="GAA1982214.1"/>
    <property type="molecule type" value="Genomic_DNA"/>
</dbReference>
<dbReference type="RefSeq" id="WP_344659496.1">
    <property type="nucleotide sequence ID" value="NZ_BAAAQM010000029.1"/>
</dbReference>
<dbReference type="Gene3D" id="3.40.50.300">
    <property type="entry name" value="P-loop containing nucleotide triphosphate hydrolases"/>
    <property type="match status" value="1"/>
</dbReference>
<organism evidence="2 3">
    <name type="scientific">Catenulispora subtropica</name>
    <dbReference type="NCBI Taxonomy" id="450798"/>
    <lineage>
        <taxon>Bacteria</taxon>
        <taxon>Bacillati</taxon>
        <taxon>Actinomycetota</taxon>
        <taxon>Actinomycetes</taxon>
        <taxon>Catenulisporales</taxon>
        <taxon>Catenulisporaceae</taxon>
        <taxon>Catenulispora</taxon>
    </lineage>
</organism>
<comment type="caution">
    <text evidence="2">The sequence shown here is derived from an EMBL/GenBank/DDBJ whole genome shotgun (WGS) entry which is preliminary data.</text>
</comment>
<dbReference type="Pfam" id="PF13560">
    <property type="entry name" value="HTH_31"/>
    <property type="match status" value="1"/>
</dbReference>
<proteinExistence type="predicted"/>
<protein>
    <submittedName>
        <fullName evidence="2">Helix-turn-helix domain-containing protein</fullName>
    </submittedName>
</protein>
<dbReference type="InterPro" id="IPR001387">
    <property type="entry name" value="Cro/C1-type_HTH"/>
</dbReference>
<dbReference type="SUPFAM" id="SSF47413">
    <property type="entry name" value="lambda repressor-like DNA-binding domains"/>
    <property type="match status" value="1"/>
</dbReference>
<dbReference type="SUPFAM" id="SSF52540">
    <property type="entry name" value="P-loop containing nucleoside triphosphate hydrolases"/>
    <property type="match status" value="1"/>
</dbReference>
<dbReference type="InterPro" id="IPR027417">
    <property type="entry name" value="P-loop_NTPase"/>
</dbReference>
<dbReference type="CDD" id="cd00093">
    <property type="entry name" value="HTH_XRE"/>
    <property type="match status" value="1"/>
</dbReference>